<evidence type="ECO:0000256" key="4">
    <source>
        <dbReference type="ARBA" id="ARBA00022679"/>
    </source>
</evidence>
<gene>
    <name evidence="10" type="ORF">J2S03_001326</name>
</gene>
<keyword evidence="11" id="KW-1185">Reference proteome</keyword>
<name>A0ABT9XGQ6_9BACL</name>
<dbReference type="Proteomes" id="UP001232973">
    <property type="component" value="Unassembled WGS sequence"/>
</dbReference>
<keyword evidence="6 10" id="KW-0418">Kinase</keyword>
<dbReference type="InterPro" id="IPR038424">
    <property type="entry name" value="H_kinase_PdtaS_GAF_sf"/>
</dbReference>
<dbReference type="InterPro" id="IPR005467">
    <property type="entry name" value="His_kinase_dom"/>
</dbReference>
<dbReference type="InterPro" id="IPR022066">
    <property type="entry name" value="PdtaS_GAF"/>
</dbReference>
<dbReference type="EMBL" id="JAUSTP010000008">
    <property type="protein sequence ID" value="MDQ0189494.1"/>
    <property type="molecule type" value="Genomic_DNA"/>
</dbReference>
<dbReference type="PROSITE" id="PS50109">
    <property type="entry name" value="HIS_KIN"/>
    <property type="match status" value="1"/>
</dbReference>
<dbReference type="Pfam" id="PF07568">
    <property type="entry name" value="HisKA_2"/>
    <property type="match status" value="1"/>
</dbReference>
<keyword evidence="8" id="KW-0902">Two-component regulatory system</keyword>
<dbReference type="RefSeq" id="WP_274456299.1">
    <property type="nucleotide sequence ID" value="NZ_CP067097.1"/>
</dbReference>
<accession>A0ABT9XGQ6</accession>
<feature type="domain" description="Histidine kinase" evidence="9">
    <location>
        <begin position="290"/>
        <end position="480"/>
    </location>
</feature>
<reference evidence="10 11" key="1">
    <citation type="submission" date="2023-07" db="EMBL/GenBank/DDBJ databases">
        <title>Genomic Encyclopedia of Type Strains, Phase IV (KMG-IV): sequencing the most valuable type-strain genomes for metagenomic binning, comparative biology and taxonomic classification.</title>
        <authorList>
            <person name="Goeker M."/>
        </authorList>
    </citation>
    <scope>NUCLEOTIDE SEQUENCE [LARGE SCALE GENOMIC DNA]</scope>
    <source>
        <strain evidence="10 11">DSM 4006</strain>
    </source>
</reference>
<evidence type="ECO:0000256" key="1">
    <source>
        <dbReference type="ARBA" id="ARBA00000085"/>
    </source>
</evidence>
<dbReference type="PANTHER" id="PTHR41523">
    <property type="entry name" value="TWO-COMPONENT SYSTEM SENSOR PROTEIN"/>
    <property type="match status" value="1"/>
</dbReference>
<evidence type="ECO:0000313" key="11">
    <source>
        <dbReference type="Proteomes" id="UP001232973"/>
    </source>
</evidence>
<dbReference type="GO" id="GO:0016301">
    <property type="term" value="F:kinase activity"/>
    <property type="evidence" value="ECO:0007669"/>
    <property type="project" value="UniProtKB-KW"/>
</dbReference>
<keyword evidence="3" id="KW-0597">Phosphoprotein</keyword>
<dbReference type="Gene3D" id="3.30.565.10">
    <property type="entry name" value="Histidine kinase-like ATPase, C-terminal domain"/>
    <property type="match status" value="1"/>
</dbReference>
<evidence type="ECO:0000256" key="6">
    <source>
        <dbReference type="ARBA" id="ARBA00022777"/>
    </source>
</evidence>
<dbReference type="EC" id="2.7.13.3" evidence="2"/>
<dbReference type="InterPro" id="IPR036890">
    <property type="entry name" value="HATPase_C_sf"/>
</dbReference>
<proteinExistence type="predicted"/>
<evidence type="ECO:0000256" key="8">
    <source>
        <dbReference type="ARBA" id="ARBA00023012"/>
    </source>
</evidence>
<keyword evidence="7" id="KW-0067">ATP-binding</keyword>
<evidence type="ECO:0000256" key="3">
    <source>
        <dbReference type="ARBA" id="ARBA00022553"/>
    </source>
</evidence>
<dbReference type="Pfam" id="PF12282">
    <property type="entry name" value="GAF_PdtaS"/>
    <property type="match status" value="1"/>
</dbReference>
<dbReference type="SUPFAM" id="SSF55874">
    <property type="entry name" value="ATPase domain of HSP90 chaperone/DNA topoisomerase II/histidine kinase"/>
    <property type="match status" value="1"/>
</dbReference>
<evidence type="ECO:0000259" key="9">
    <source>
        <dbReference type="PROSITE" id="PS50109"/>
    </source>
</evidence>
<keyword evidence="5" id="KW-0547">Nucleotide-binding</keyword>
<dbReference type="PANTHER" id="PTHR41523:SF8">
    <property type="entry name" value="ETHYLENE RESPONSE SENSOR PROTEIN"/>
    <property type="match status" value="1"/>
</dbReference>
<dbReference type="Pfam" id="PF02518">
    <property type="entry name" value="HATPase_c"/>
    <property type="match status" value="1"/>
</dbReference>
<keyword evidence="4" id="KW-0808">Transferase</keyword>
<dbReference type="Gene3D" id="3.30.450.20">
    <property type="entry name" value="PAS domain"/>
    <property type="match status" value="1"/>
</dbReference>
<evidence type="ECO:0000256" key="7">
    <source>
        <dbReference type="ARBA" id="ARBA00022840"/>
    </source>
</evidence>
<dbReference type="SMART" id="SM00387">
    <property type="entry name" value="HATPase_c"/>
    <property type="match status" value="1"/>
</dbReference>
<evidence type="ECO:0000256" key="5">
    <source>
        <dbReference type="ARBA" id="ARBA00022741"/>
    </source>
</evidence>
<dbReference type="Gene3D" id="3.30.450.280">
    <property type="entry name" value="GAF domain"/>
    <property type="match status" value="1"/>
</dbReference>
<comment type="catalytic activity">
    <reaction evidence="1">
        <text>ATP + protein L-histidine = ADP + protein N-phospho-L-histidine.</text>
        <dbReference type="EC" id="2.7.13.3"/>
    </reaction>
</comment>
<protein>
    <recommendedName>
        <fullName evidence="2">histidine kinase</fullName>
        <ecNumber evidence="2">2.7.13.3</ecNumber>
    </recommendedName>
</protein>
<evidence type="ECO:0000256" key="2">
    <source>
        <dbReference type="ARBA" id="ARBA00012438"/>
    </source>
</evidence>
<sequence length="484" mass="53872">MTGFIATSPELIAAVCQSKTDLTADEIEEVIRLAGQLQTMADLNRADVFIDCLWRGRSDQAVVVAQSKPNTGGSLYSEFIVGQRILRDNEPGVFYAFQTDKYVTGTRAITNENVTIQQKILPFHGSSGRVIGVVILEQDISSQVIQEQAARLFQQTAEDLGETLWEVAVAEINLPSLIHEGVILCNSEYLFTYINPTARQWFEKLHQPKPEIGAPLDAVFSGVLQQVLLDAHDRGVEAREFTFGDNTVLVKAISIQKHSVFKGGLILLSDITELREKERQLTIQSTVMKEIHHRVKNNLQTISSLLRLQMRRTKSEEIRAAFQDSIHRIKTIALVHERLSQSGIEFVELRQLMEAIASMLIQTARHPEKSVQYTVEADAISLPSEKATPIALILNELIQNCLDHAFEYQSGGRIYVSAGCDGGELVIVVQDNGQGWDLRTSDDTLGTRIVETLVTEDLNGQIDYVVDGGTRVTVRFPFARVSAN</sequence>
<evidence type="ECO:0000313" key="10">
    <source>
        <dbReference type="EMBL" id="MDQ0189494.1"/>
    </source>
</evidence>
<comment type="caution">
    <text evidence="10">The sequence shown here is derived from an EMBL/GenBank/DDBJ whole genome shotgun (WGS) entry which is preliminary data.</text>
</comment>
<organism evidence="10 11">
    <name type="scientific">Alicyclobacillus cycloheptanicus</name>
    <dbReference type="NCBI Taxonomy" id="1457"/>
    <lineage>
        <taxon>Bacteria</taxon>
        <taxon>Bacillati</taxon>
        <taxon>Bacillota</taxon>
        <taxon>Bacilli</taxon>
        <taxon>Bacillales</taxon>
        <taxon>Alicyclobacillaceae</taxon>
        <taxon>Alicyclobacillus</taxon>
    </lineage>
</organism>
<dbReference type="InterPro" id="IPR003594">
    <property type="entry name" value="HATPase_dom"/>
</dbReference>
<dbReference type="InterPro" id="IPR011495">
    <property type="entry name" value="Sig_transdc_His_kin_sub2_dim/P"/>
</dbReference>